<proteinExistence type="predicted"/>
<sequence>MQNKIEDLRNHLFACLESLADTEKPMDLDRAKAIADVAQVIINSAKVEVDFINKVGGVGTNFIPQEQRPKPQPIYERITDTTPNNKVA</sequence>
<protein>
    <recommendedName>
        <fullName evidence="3">Phage protein</fullName>
    </recommendedName>
</protein>
<feature type="region of interest" description="Disordered" evidence="1">
    <location>
        <begin position="63"/>
        <end position="88"/>
    </location>
</feature>
<reference evidence="2" key="1">
    <citation type="submission" date="2020-04" db="EMBL/GenBank/DDBJ databases">
        <authorList>
            <person name="Chiriac C."/>
            <person name="Salcher M."/>
            <person name="Ghai R."/>
            <person name="Kavagutti S V."/>
        </authorList>
    </citation>
    <scope>NUCLEOTIDE SEQUENCE</scope>
</reference>
<name>A0A6J5MPL5_9CAUD</name>
<evidence type="ECO:0000313" key="2">
    <source>
        <dbReference type="EMBL" id="CAB4148724.1"/>
    </source>
</evidence>
<accession>A0A6J5MPL5</accession>
<evidence type="ECO:0000256" key="1">
    <source>
        <dbReference type="SAM" id="MobiDB-lite"/>
    </source>
</evidence>
<organism evidence="2">
    <name type="scientific">uncultured Caudovirales phage</name>
    <dbReference type="NCBI Taxonomy" id="2100421"/>
    <lineage>
        <taxon>Viruses</taxon>
        <taxon>Duplodnaviria</taxon>
        <taxon>Heunggongvirae</taxon>
        <taxon>Uroviricota</taxon>
        <taxon>Caudoviricetes</taxon>
        <taxon>Peduoviridae</taxon>
        <taxon>Maltschvirus</taxon>
        <taxon>Maltschvirus maltsch</taxon>
    </lineage>
</organism>
<dbReference type="EMBL" id="LR796506">
    <property type="protein sequence ID" value="CAB4148724.1"/>
    <property type="molecule type" value="Genomic_DNA"/>
</dbReference>
<gene>
    <name evidence="2" type="ORF">UFOVP535_21</name>
</gene>
<evidence type="ECO:0008006" key="3">
    <source>
        <dbReference type="Google" id="ProtNLM"/>
    </source>
</evidence>